<evidence type="ECO:0000256" key="1">
    <source>
        <dbReference type="SAM" id="MobiDB-lite"/>
    </source>
</evidence>
<dbReference type="InterPro" id="IPR038332">
    <property type="entry name" value="PPE_sf"/>
</dbReference>
<dbReference type="EMBL" id="LZLM01000090">
    <property type="protein sequence ID" value="OBJ83752.1"/>
    <property type="molecule type" value="Genomic_DNA"/>
</dbReference>
<evidence type="ECO:0000313" key="3">
    <source>
        <dbReference type="EMBL" id="OBJ83752.1"/>
    </source>
</evidence>
<feature type="region of interest" description="Disordered" evidence="1">
    <location>
        <begin position="208"/>
        <end position="228"/>
    </location>
</feature>
<dbReference type="InterPro" id="IPR000084">
    <property type="entry name" value="PE-PGRS_N"/>
</dbReference>
<proteinExistence type="predicted"/>
<accession>A0A1A3KF61</accession>
<dbReference type="Pfam" id="PF00934">
    <property type="entry name" value="PE"/>
    <property type="match status" value="1"/>
</dbReference>
<evidence type="ECO:0000313" key="4">
    <source>
        <dbReference type="Proteomes" id="UP000093925"/>
    </source>
</evidence>
<dbReference type="SUPFAM" id="SSF140459">
    <property type="entry name" value="PE/PPE dimer-like"/>
    <property type="match status" value="1"/>
</dbReference>
<organism evidence="3 4">
    <name type="scientific">Mycobacterium asiaticum</name>
    <dbReference type="NCBI Taxonomy" id="1790"/>
    <lineage>
        <taxon>Bacteria</taxon>
        <taxon>Bacillati</taxon>
        <taxon>Actinomycetota</taxon>
        <taxon>Actinomycetes</taxon>
        <taxon>Mycobacteriales</taxon>
        <taxon>Mycobacteriaceae</taxon>
        <taxon>Mycobacterium</taxon>
    </lineage>
</organism>
<feature type="domain" description="PE" evidence="2">
    <location>
        <begin position="4"/>
        <end position="95"/>
    </location>
</feature>
<sequence length="228" mass="21542">MSYVIAATEYVAAAAMDLANIGSAISDASAAAASPTSGVLIPAGADAVSAEMAALFGAHAQAFQQIAAQAASFHDQFVHLMNLGSQQYALSEAANVSSIQSGTTNLPQQTLGHSVLGEGAHAAPAAAAAAPTMAISPAAAGPVGSAIAPAATPVGSVGSAVAAGSAGSAKRQPIPSLPTSPPESTEVQTAAVSALPAPLAARAAAAAAPAAPAAPRFEGTGESAAAAG</sequence>
<gene>
    <name evidence="3" type="ORF">A5640_18045</name>
</gene>
<comment type="caution">
    <text evidence="3">The sequence shown here is derived from an EMBL/GenBank/DDBJ whole genome shotgun (WGS) entry which is preliminary data.</text>
</comment>
<name>A0A1A3KF61_MYCAS</name>
<protein>
    <recommendedName>
        <fullName evidence="2">PE domain-containing protein</fullName>
    </recommendedName>
</protein>
<dbReference type="AlphaFoldDB" id="A0A1A3KF61"/>
<dbReference type="Gene3D" id="1.10.287.850">
    <property type="entry name" value="HP0062-like domain"/>
    <property type="match status" value="1"/>
</dbReference>
<dbReference type="RefSeq" id="WP_065140909.1">
    <property type="nucleotide sequence ID" value="NZ_LZLM01000090.1"/>
</dbReference>
<feature type="region of interest" description="Disordered" evidence="1">
    <location>
        <begin position="167"/>
        <end position="191"/>
    </location>
</feature>
<reference evidence="3 4" key="1">
    <citation type="submission" date="2016-06" db="EMBL/GenBank/DDBJ databases">
        <authorList>
            <person name="Kjaerup R.B."/>
            <person name="Dalgaard T.S."/>
            <person name="Juul-Madsen H.R."/>
        </authorList>
    </citation>
    <scope>NUCLEOTIDE SEQUENCE [LARGE SCALE GENOMIC DNA]</scope>
    <source>
        <strain evidence="3 4">1276495.2</strain>
    </source>
</reference>
<evidence type="ECO:0000259" key="2">
    <source>
        <dbReference type="Pfam" id="PF00934"/>
    </source>
</evidence>
<dbReference type="Proteomes" id="UP000093925">
    <property type="component" value="Unassembled WGS sequence"/>
</dbReference>